<protein>
    <submittedName>
        <fullName evidence="2">Uncharacterized protein</fullName>
    </submittedName>
</protein>
<dbReference type="EMBL" id="NGKB01000011">
    <property type="protein sequence ID" value="RSU12381.1"/>
    <property type="molecule type" value="Genomic_DNA"/>
</dbReference>
<reference evidence="2 3" key="1">
    <citation type="submission" date="2017-05" db="EMBL/GenBank/DDBJ databases">
        <title>Vagococcus spp. assemblies.</title>
        <authorList>
            <person name="Gulvik C.A."/>
        </authorList>
    </citation>
    <scope>NUCLEOTIDE SEQUENCE [LARGE SCALE GENOMIC DNA]</scope>
    <source>
        <strain evidence="2 3">SS1714</strain>
    </source>
</reference>
<evidence type="ECO:0000256" key="1">
    <source>
        <dbReference type="SAM" id="Phobius"/>
    </source>
</evidence>
<evidence type="ECO:0000313" key="2">
    <source>
        <dbReference type="EMBL" id="RSU12381.1"/>
    </source>
</evidence>
<proteinExistence type="predicted"/>
<sequence>MTYLVALIAFGTFFITHLFLEKKKVPKWIMAYSLLKIIMISILAIGVSLIGAILTKVLLLPVIVTIFFSSIISFKYRQKFEQLERGQEHV</sequence>
<feature type="transmembrane region" description="Helical" evidence="1">
    <location>
        <begin position="57"/>
        <end position="76"/>
    </location>
</feature>
<accession>A0A430AWD9</accession>
<evidence type="ECO:0000313" key="3">
    <source>
        <dbReference type="Proteomes" id="UP000288028"/>
    </source>
</evidence>
<dbReference type="Proteomes" id="UP000288028">
    <property type="component" value="Unassembled WGS sequence"/>
</dbReference>
<comment type="caution">
    <text evidence="2">The sequence shown here is derived from an EMBL/GenBank/DDBJ whole genome shotgun (WGS) entry which is preliminary data.</text>
</comment>
<gene>
    <name evidence="2" type="ORF">CBF28_11120</name>
</gene>
<feature type="transmembrane region" description="Helical" evidence="1">
    <location>
        <begin position="30"/>
        <end position="50"/>
    </location>
</feature>
<keyword evidence="1" id="KW-0472">Membrane</keyword>
<organism evidence="2 3">
    <name type="scientific">Vagococcus carniphilus</name>
    <dbReference type="NCBI Taxonomy" id="218144"/>
    <lineage>
        <taxon>Bacteria</taxon>
        <taxon>Bacillati</taxon>
        <taxon>Bacillota</taxon>
        <taxon>Bacilli</taxon>
        <taxon>Lactobacillales</taxon>
        <taxon>Enterococcaceae</taxon>
        <taxon>Vagococcus</taxon>
    </lineage>
</organism>
<name>A0A430AWD9_9ENTE</name>
<keyword evidence="1" id="KW-1133">Transmembrane helix</keyword>
<dbReference type="AlphaFoldDB" id="A0A430AWD9"/>
<keyword evidence="1" id="KW-0812">Transmembrane</keyword>
<keyword evidence="3" id="KW-1185">Reference proteome</keyword>